<dbReference type="Proteomes" id="UP000199361">
    <property type="component" value="Unassembled WGS sequence"/>
</dbReference>
<accession>A0A1I0EUK1</accession>
<dbReference type="EMBL" id="FOHX01000003">
    <property type="protein sequence ID" value="SET49245.1"/>
    <property type="molecule type" value="Genomic_DNA"/>
</dbReference>
<dbReference type="STRING" id="568860.SAMN05421811_103212"/>
<feature type="region of interest" description="Disordered" evidence="1">
    <location>
        <begin position="33"/>
        <end position="97"/>
    </location>
</feature>
<organism evidence="2 3">
    <name type="scientific">Nonomuraea wenchangensis</name>
    <dbReference type="NCBI Taxonomy" id="568860"/>
    <lineage>
        <taxon>Bacteria</taxon>
        <taxon>Bacillati</taxon>
        <taxon>Actinomycetota</taxon>
        <taxon>Actinomycetes</taxon>
        <taxon>Streptosporangiales</taxon>
        <taxon>Streptosporangiaceae</taxon>
        <taxon>Nonomuraea</taxon>
    </lineage>
</organism>
<sequence>MSVDDRLASLRSQIEATEVEKRLLDELQAAKDAYAADSSDEAKDRKQAAAEALREHRQNTRSDGVSVGGDAYVEPGSPDPSPSDTVKADVTSKVEGA</sequence>
<gene>
    <name evidence="2" type="ORF">SAMN05421811_103212</name>
</gene>
<evidence type="ECO:0000313" key="3">
    <source>
        <dbReference type="Proteomes" id="UP000199361"/>
    </source>
</evidence>
<dbReference type="RefSeq" id="WP_091079427.1">
    <property type="nucleotide sequence ID" value="NZ_FOHX01000003.1"/>
</dbReference>
<keyword evidence="3" id="KW-1185">Reference proteome</keyword>
<feature type="compositionally biased region" description="Basic and acidic residues" evidence="1">
    <location>
        <begin position="40"/>
        <end position="60"/>
    </location>
</feature>
<evidence type="ECO:0000256" key="1">
    <source>
        <dbReference type="SAM" id="MobiDB-lite"/>
    </source>
</evidence>
<feature type="compositionally biased region" description="Basic and acidic residues" evidence="1">
    <location>
        <begin position="86"/>
        <end position="97"/>
    </location>
</feature>
<reference evidence="2 3" key="1">
    <citation type="submission" date="2016-10" db="EMBL/GenBank/DDBJ databases">
        <authorList>
            <person name="de Groot N.N."/>
        </authorList>
    </citation>
    <scope>NUCLEOTIDE SEQUENCE [LARGE SCALE GENOMIC DNA]</scope>
    <source>
        <strain evidence="2 3">CGMCC 4.5598</strain>
    </source>
</reference>
<evidence type="ECO:0000313" key="2">
    <source>
        <dbReference type="EMBL" id="SET49245.1"/>
    </source>
</evidence>
<dbReference type="AlphaFoldDB" id="A0A1I0EUK1"/>
<protein>
    <submittedName>
        <fullName evidence="2">Uncharacterized protein</fullName>
    </submittedName>
</protein>
<name>A0A1I0EUK1_9ACTN</name>
<proteinExistence type="predicted"/>